<dbReference type="EMBL" id="KQ087262">
    <property type="protein sequence ID" value="KLT39327.1"/>
    <property type="molecule type" value="Genomic_DNA"/>
</dbReference>
<sequence length="174" mass="18195">MEDAVRAPCSEESREGPEGHIAVGIVIHSVHGSTGCARCNSGSSISSASPVRVGRSVTGVTGHVQALLSMFGSQRPELAMKPAPMLPCSHAGLSEAVASACGEFECLVARTGVALCSLRFCVLWFMGCGVVQQLAAGSGRANASCPVQAKQDEIDKRQTCHRVSWCLARRVVVN</sequence>
<organism evidence="1 2">
    <name type="scientific">Cutaneotrichosporon oleaginosum</name>
    <dbReference type="NCBI Taxonomy" id="879819"/>
    <lineage>
        <taxon>Eukaryota</taxon>
        <taxon>Fungi</taxon>
        <taxon>Dikarya</taxon>
        <taxon>Basidiomycota</taxon>
        <taxon>Agaricomycotina</taxon>
        <taxon>Tremellomycetes</taxon>
        <taxon>Trichosporonales</taxon>
        <taxon>Trichosporonaceae</taxon>
        <taxon>Cutaneotrichosporon</taxon>
    </lineage>
</organism>
<reference evidence="1 2" key="1">
    <citation type="submission" date="2015-03" db="EMBL/GenBank/DDBJ databases">
        <title>Genomics and transcriptomics of the oil-accumulating basidiomycete yeast T. oleaginosus allow insights into substrate utilization and the diverse evolutionary trajectories of mating systems in fungi.</title>
        <authorList>
            <consortium name="DOE Joint Genome Institute"/>
            <person name="Kourist R."/>
            <person name="Kracht O."/>
            <person name="Bracharz F."/>
            <person name="Lipzen A."/>
            <person name="Nolan M."/>
            <person name="Ohm R."/>
            <person name="Grigoriev I."/>
            <person name="Sun S."/>
            <person name="Heitman J."/>
            <person name="Bruck T."/>
            <person name="Nowrousian M."/>
        </authorList>
    </citation>
    <scope>NUCLEOTIDE SEQUENCE [LARGE SCALE GENOMIC DNA]</scope>
    <source>
        <strain evidence="1 2">IBC0246</strain>
    </source>
</reference>
<evidence type="ECO:0000313" key="2">
    <source>
        <dbReference type="Proteomes" id="UP000053611"/>
    </source>
</evidence>
<dbReference type="AlphaFoldDB" id="A0A0J0XE21"/>
<proteinExistence type="predicted"/>
<gene>
    <name evidence="1" type="ORF">CC85DRAFT_197768</name>
</gene>
<dbReference type="GeneID" id="28980464"/>
<dbReference type="Proteomes" id="UP000053611">
    <property type="component" value="Unassembled WGS sequence"/>
</dbReference>
<dbReference type="RefSeq" id="XP_018275818.1">
    <property type="nucleotide sequence ID" value="XM_018419861.1"/>
</dbReference>
<evidence type="ECO:0000313" key="1">
    <source>
        <dbReference type="EMBL" id="KLT39327.1"/>
    </source>
</evidence>
<keyword evidence="2" id="KW-1185">Reference proteome</keyword>
<name>A0A0J0XE21_9TREE</name>
<accession>A0A0J0XE21</accession>
<protein>
    <submittedName>
        <fullName evidence="1">Uncharacterized protein</fullName>
    </submittedName>
</protein>